<dbReference type="NCBIfam" id="TIGR01662">
    <property type="entry name" value="HAD-SF-IIIA"/>
    <property type="match status" value="1"/>
</dbReference>
<accession>A0A2J8A479</accession>
<dbReference type="InterPro" id="IPR013954">
    <property type="entry name" value="PNK3P"/>
</dbReference>
<dbReference type="Proteomes" id="UP000236333">
    <property type="component" value="Unassembled WGS sequence"/>
</dbReference>
<dbReference type="SUPFAM" id="SSF47802">
    <property type="entry name" value="DNA polymerase beta, N-terminal domain-like"/>
    <property type="match status" value="1"/>
</dbReference>
<comment type="caution">
    <text evidence="3">The sequence shown here is derived from an EMBL/GenBank/DDBJ whole genome shotgun (WGS) entry which is preliminary data.</text>
</comment>
<feature type="compositionally biased region" description="Acidic residues" evidence="1">
    <location>
        <begin position="15"/>
        <end position="33"/>
    </location>
</feature>
<evidence type="ECO:0000313" key="4">
    <source>
        <dbReference type="Proteomes" id="UP000236333"/>
    </source>
</evidence>
<keyword evidence="3" id="KW-0808">Transferase</keyword>
<dbReference type="InterPro" id="IPR027421">
    <property type="entry name" value="DNA_pol_lamdba_lyase_dom_sf"/>
</dbReference>
<dbReference type="InterPro" id="IPR006551">
    <property type="entry name" value="Polynucleotide_phosphatase"/>
</dbReference>
<evidence type="ECO:0000313" key="3">
    <source>
        <dbReference type="EMBL" id="PNH07342.1"/>
    </source>
</evidence>
<keyword evidence="3" id="KW-0418">Kinase</keyword>
<dbReference type="OrthoDB" id="19045at2759"/>
<dbReference type="InterPro" id="IPR006549">
    <property type="entry name" value="HAD-SF_hydro_IIIA"/>
</dbReference>
<dbReference type="Pfam" id="PF08645">
    <property type="entry name" value="PNK3P"/>
    <property type="match status" value="1"/>
</dbReference>
<dbReference type="InterPro" id="IPR036412">
    <property type="entry name" value="HAD-like_sf"/>
</dbReference>
<dbReference type="GO" id="GO:0046404">
    <property type="term" value="F:ATP-dependent polydeoxyribonucleotide 5'-hydroxyl-kinase activity"/>
    <property type="evidence" value="ECO:0007669"/>
    <property type="project" value="TreeGrafter"/>
</dbReference>
<dbReference type="PANTHER" id="PTHR12083:SF9">
    <property type="entry name" value="BIFUNCTIONAL POLYNUCLEOTIDE PHOSPHATASE_KINASE"/>
    <property type="match status" value="1"/>
</dbReference>
<dbReference type="GO" id="GO:0006281">
    <property type="term" value="P:DNA repair"/>
    <property type="evidence" value="ECO:0007669"/>
    <property type="project" value="TreeGrafter"/>
</dbReference>
<name>A0A2J8A479_9CHLO</name>
<keyword evidence="4" id="KW-1185">Reference proteome</keyword>
<sequence length="393" mass="42319">MPPKRNAAKRKESDFDFGDDSLSEDVPLDDSEDEKPKKKKGPAAGGRAKKVTEAYTDENDWSFQPPSLLYKSYNDPEPNDKIAAFDLDGTLVNTKSGAQFPRDDLDFKWYNKNVADKLQSYHEQGYKIVIFSNQNGIKSAITGKAAEKLKGRVDLIVAELNCPVQVFAATLEDNFRKPASGMWEYFCRNCNGGVRPNLASSFFVGDAAGRPADFASSDKEFAEAIGLPFRVPEDEFGEMEGKRSLPAGLMKQGEGGELVVANPDNAGLVHAFKQVADNAFAEGATEDAGDFLWADVATAPGLRAAADPKAKFKGSANKKVAGVLASYPITITLNNLKEVGKLQGVGKGSIAKIKEFLETGTLAELEGVDDLAGMGRAAPELKSRGADAADKFM</sequence>
<evidence type="ECO:0000256" key="1">
    <source>
        <dbReference type="SAM" id="MobiDB-lite"/>
    </source>
</evidence>
<proteinExistence type="predicted"/>
<reference evidence="3 4" key="1">
    <citation type="journal article" date="2017" name="Mol. Biol. Evol.">
        <title>The 4-celled Tetrabaena socialis nuclear genome reveals the essential components for genetic control of cell number at the origin of multicellularity in the volvocine lineage.</title>
        <authorList>
            <person name="Featherston J."/>
            <person name="Arakaki Y."/>
            <person name="Hanschen E.R."/>
            <person name="Ferris P.J."/>
            <person name="Michod R.E."/>
            <person name="Olson B.J.S.C."/>
            <person name="Nozaki H."/>
            <person name="Durand P.M."/>
        </authorList>
    </citation>
    <scope>NUCLEOTIDE SEQUENCE [LARGE SCALE GENOMIC DNA]</scope>
    <source>
        <strain evidence="3 4">NIES-571</strain>
    </source>
</reference>
<dbReference type="EMBL" id="PGGS01000185">
    <property type="protein sequence ID" value="PNH07342.1"/>
    <property type="molecule type" value="Genomic_DNA"/>
</dbReference>
<dbReference type="InterPro" id="IPR023214">
    <property type="entry name" value="HAD_sf"/>
</dbReference>
<evidence type="ECO:0000259" key="2">
    <source>
        <dbReference type="Pfam" id="PF14716"/>
    </source>
</evidence>
<dbReference type="Gene3D" id="1.10.150.110">
    <property type="entry name" value="DNA polymerase beta, N-terminal domain-like"/>
    <property type="match status" value="1"/>
</dbReference>
<dbReference type="NCBIfam" id="TIGR01664">
    <property type="entry name" value="DNA-3'-Pase"/>
    <property type="match status" value="1"/>
</dbReference>
<dbReference type="GO" id="GO:0046403">
    <property type="term" value="F:polynucleotide 3'-phosphatase activity"/>
    <property type="evidence" value="ECO:0007669"/>
    <property type="project" value="TreeGrafter"/>
</dbReference>
<feature type="region of interest" description="Disordered" evidence="1">
    <location>
        <begin position="1"/>
        <end position="58"/>
    </location>
</feature>
<dbReference type="InterPro" id="IPR010996">
    <property type="entry name" value="HHH_MUS81"/>
</dbReference>
<dbReference type="GO" id="GO:0003690">
    <property type="term" value="F:double-stranded DNA binding"/>
    <property type="evidence" value="ECO:0007669"/>
    <property type="project" value="TreeGrafter"/>
</dbReference>
<dbReference type="Pfam" id="PF14716">
    <property type="entry name" value="HHH_8"/>
    <property type="match status" value="1"/>
</dbReference>
<gene>
    <name evidence="3" type="ORF">TSOC_006191</name>
</gene>
<dbReference type="PANTHER" id="PTHR12083">
    <property type="entry name" value="BIFUNCTIONAL POLYNUCLEOTIDE PHOSPHATASE/KINASE"/>
    <property type="match status" value="1"/>
</dbReference>
<feature type="domain" description="Crossover junction endonuclease MUS81-like HHH" evidence="2">
    <location>
        <begin position="311"/>
        <end position="362"/>
    </location>
</feature>
<dbReference type="AlphaFoldDB" id="A0A2J8A479"/>
<dbReference type="Gene3D" id="3.40.50.1000">
    <property type="entry name" value="HAD superfamily/HAD-like"/>
    <property type="match status" value="1"/>
</dbReference>
<protein>
    <submittedName>
        <fullName evidence="3">Bifunctional polynucleotide phosphatase/kinase</fullName>
    </submittedName>
</protein>
<organism evidence="3 4">
    <name type="scientific">Tetrabaena socialis</name>
    <dbReference type="NCBI Taxonomy" id="47790"/>
    <lineage>
        <taxon>Eukaryota</taxon>
        <taxon>Viridiplantae</taxon>
        <taxon>Chlorophyta</taxon>
        <taxon>core chlorophytes</taxon>
        <taxon>Chlorophyceae</taxon>
        <taxon>CS clade</taxon>
        <taxon>Chlamydomonadales</taxon>
        <taxon>Tetrabaenaceae</taxon>
        <taxon>Tetrabaena</taxon>
    </lineage>
</organism>
<dbReference type="SUPFAM" id="SSF56784">
    <property type="entry name" value="HAD-like"/>
    <property type="match status" value="1"/>
</dbReference>